<reference evidence="1" key="1">
    <citation type="submission" date="2014-11" db="EMBL/GenBank/DDBJ databases">
        <authorList>
            <person name="Amaro Gonzalez C."/>
        </authorList>
    </citation>
    <scope>NUCLEOTIDE SEQUENCE</scope>
</reference>
<reference evidence="1" key="2">
    <citation type="journal article" date="2015" name="Fish Shellfish Immunol.">
        <title>Early steps in the European eel (Anguilla anguilla)-Vibrio vulnificus interaction in the gills: Role of the RtxA13 toxin.</title>
        <authorList>
            <person name="Callol A."/>
            <person name="Pajuelo D."/>
            <person name="Ebbesson L."/>
            <person name="Teles M."/>
            <person name="MacKenzie S."/>
            <person name="Amaro C."/>
        </authorList>
    </citation>
    <scope>NUCLEOTIDE SEQUENCE</scope>
</reference>
<dbReference type="AlphaFoldDB" id="A0A0E9WJ43"/>
<organism evidence="1">
    <name type="scientific">Anguilla anguilla</name>
    <name type="common">European freshwater eel</name>
    <name type="synonym">Muraena anguilla</name>
    <dbReference type="NCBI Taxonomy" id="7936"/>
    <lineage>
        <taxon>Eukaryota</taxon>
        <taxon>Metazoa</taxon>
        <taxon>Chordata</taxon>
        <taxon>Craniata</taxon>
        <taxon>Vertebrata</taxon>
        <taxon>Euteleostomi</taxon>
        <taxon>Actinopterygii</taxon>
        <taxon>Neopterygii</taxon>
        <taxon>Teleostei</taxon>
        <taxon>Anguilliformes</taxon>
        <taxon>Anguillidae</taxon>
        <taxon>Anguilla</taxon>
    </lineage>
</organism>
<protein>
    <submittedName>
        <fullName evidence="1">Uncharacterized protein</fullName>
    </submittedName>
</protein>
<dbReference type="EMBL" id="GBXM01019069">
    <property type="protein sequence ID" value="JAH89508.1"/>
    <property type="molecule type" value="Transcribed_RNA"/>
</dbReference>
<evidence type="ECO:0000313" key="1">
    <source>
        <dbReference type="EMBL" id="JAH89508.1"/>
    </source>
</evidence>
<accession>A0A0E9WJ43</accession>
<sequence>MSPTHCTEFAVECRALQVMKHYSEKQHFIDKYCPTSYAKQI</sequence>
<name>A0A0E9WJ43_ANGAN</name>
<proteinExistence type="predicted"/>